<sequence length="512" mass="56676">MKPENGWYVNDALLAQLFEANGVPTDEKKLEKKLCDVRSSNFHLRHLNATGNVSQPKVKEDVRGSGDIARLSLTDGHTSISALVLENIKGESLRGTRSDCKAPKWISFGKRGATTFDSSTKDFKANSAIESTMKKAGLPLLDSEDKANFELQRKEIIEAVEEGSAKVFSAPKIQVPPKSNDSNVARPMKAPVLKERGHDRRPKKGRRRGGDSDDEEVPAEFARPSKPSTLFDFVAGNVIPDADDSRPAAACEFSFWCEARASNYKGSYSIPVNEQRESSARSGFRGGNRGSGQKPRDVTSNRHGNYVENNRSKQHDQKPPQRFTNSPQNAPSQLYQQKQSSFTNNRNEYPPPSAASASRSQRSYPNSNPSTQPRNQLVEADLVMSKVAGATARVVKGMARIKPTRAALTLTPEAVKRVRHLLEKEKDAKALRIGVRQRGCNGLTYTLDYAKEKARFDEEVEQDGVRIWIEPKAQLGLLGTEMDYVTDRLSSEFVFRNPNIKGTCGCGESFSL</sequence>
<evidence type="ECO:0000256" key="2">
    <source>
        <dbReference type="ARBA" id="ARBA00039743"/>
    </source>
</evidence>
<evidence type="ECO:0000313" key="6">
    <source>
        <dbReference type="Proteomes" id="UP000230423"/>
    </source>
</evidence>
<dbReference type="InterPro" id="IPR035903">
    <property type="entry name" value="HesB-like_dom_sf"/>
</dbReference>
<evidence type="ECO:0000259" key="4">
    <source>
        <dbReference type="Pfam" id="PF01521"/>
    </source>
</evidence>
<dbReference type="OrthoDB" id="333486at2759"/>
<dbReference type="PANTHER" id="PTHR10072:SF41">
    <property type="entry name" value="IRON-SULFUR CLUSTER ASSEMBLY 1 HOMOLOG, MITOCHONDRIAL"/>
    <property type="match status" value="1"/>
</dbReference>
<dbReference type="Gene3D" id="2.60.300.12">
    <property type="entry name" value="HesB-like domain"/>
    <property type="match status" value="1"/>
</dbReference>
<proteinExistence type="inferred from homology"/>
<dbReference type="InterPro" id="IPR016092">
    <property type="entry name" value="ATAP"/>
</dbReference>
<protein>
    <recommendedName>
        <fullName evidence="2">Iron-sulfur cluster assembly 1 homolog, mitochondrial</fullName>
    </recommendedName>
</protein>
<dbReference type="SUPFAM" id="SSF89360">
    <property type="entry name" value="HesB-like domain"/>
    <property type="match status" value="1"/>
</dbReference>
<dbReference type="Pfam" id="PF01521">
    <property type="entry name" value="Fe-S_biosyn"/>
    <property type="match status" value="1"/>
</dbReference>
<feature type="region of interest" description="Disordered" evidence="3">
    <location>
        <begin position="272"/>
        <end position="374"/>
    </location>
</feature>
<dbReference type="GO" id="GO:0005739">
    <property type="term" value="C:mitochondrion"/>
    <property type="evidence" value="ECO:0007669"/>
    <property type="project" value="TreeGrafter"/>
</dbReference>
<comment type="similarity">
    <text evidence="1">Belongs to the HesB/IscA family.</text>
</comment>
<feature type="domain" description="Core" evidence="4">
    <location>
        <begin position="408"/>
        <end position="508"/>
    </location>
</feature>
<dbReference type="FunFam" id="2.60.300.12:FF:000001">
    <property type="entry name" value="Iron-binding protein IscA"/>
    <property type="match status" value="1"/>
</dbReference>
<dbReference type="GO" id="GO:0051537">
    <property type="term" value="F:2 iron, 2 sulfur cluster binding"/>
    <property type="evidence" value="ECO:0007669"/>
    <property type="project" value="TreeGrafter"/>
</dbReference>
<organism evidence="5 6">
    <name type="scientific">Teladorsagia circumcincta</name>
    <name type="common">Brown stomach worm</name>
    <name type="synonym">Ostertagia circumcincta</name>
    <dbReference type="NCBI Taxonomy" id="45464"/>
    <lineage>
        <taxon>Eukaryota</taxon>
        <taxon>Metazoa</taxon>
        <taxon>Ecdysozoa</taxon>
        <taxon>Nematoda</taxon>
        <taxon>Chromadorea</taxon>
        <taxon>Rhabditida</taxon>
        <taxon>Rhabditina</taxon>
        <taxon>Rhabditomorpha</taxon>
        <taxon>Strongyloidea</taxon>
        <taxon>Trichostrongylidae</taxon>
        <taxon>Teladorsagia</taxon>
    </lineage>
</organism>
<feature type="compositionally biased region" description="Polar residues" evidence="3">
    <location>
        <begin position="322"/>
        <end position="347"/>
    </location>
</feature>
<dbReference type="InterPro" id="IPR017870">
    <property type="entry name" value="FeS_cluster_insertion_CS"/>
</dbReference>
<evidence type="ECO:0000256" key="3">
    <source>
        <dbReference type="SAM" id="MobiDB-lite"/>
    </source>
</evidence>
<dbReference type="AlphaFoldDB" id="A0A2G9USU7"/>
<evidence type="ECO:0000313" key="5">
    <source>
        <dbReference type="EMBL" id="PIO73341.1"/>
    </source>
</evidence>
<evidence type="ECO:0000256" key="1">
    <source>
        <dbReference type="ARBA" id="ARBA00006718"/>
    </source>
</evidence>
<keyword evidence="6" id="KW-1185">Reference proteome</keyword>
<dbReference type="PANTHER" id="PTHR10072">
    <property type="entry name" value="IRON-SULFUR CLUSTER ASSEMBLY PROTEIN"/>
    <property type="match status" value="1"/>
</dbReference>
<dbReference type="InterPro" id="IPR050322">
    <property type="entry name" value="Fe-S_cluster_asmbl/transfer"/>
</dbReference>
<feature type="region of interest" description="Disordered" evidence="3">
    <location>
        <begin position="171"/>
        <end position="224"/>
    </location>
</feature>
<dbReference type="EMBL" id="KZ345475">
    <property type="protein sequence ID" value="PIO73341.1"/>
    <property type="molecule type" value="Genomic_DNA"/>
</dbReference>
<dbReference type="PROSITE" id="PS01152">
    <property type="entry name" value="HESB"/>
    <property type="match status" value="1"/>
</dbReference>
<dbReference type="NCBIfam" id="TIGR00049">
    <property type="entry name" value="iron-sulfur cluster assembly accessory protein"/>
    <property type="match status" value="1"/>
</dbReference>
<name>A0A2G9USU7_TELCI</name>
<feature type="compositionally biased region" description="Basic and acidic residues" evidence="3">
    <location>
        <begin position="310"/>
        <end position="319"/>
    </location>
</feature>
<dbReference type="InterPro" id="IPR000361">
    <property type="entry name" value="ATAP_core_dom"/>
</dbReference>
<dbReference type="GO" id="GO:0016226">
    <property type="term" value="P:iron-sulfur cluster assembly"/>
    <property type="evidence" value="ECO:0007669"/>
    <property type="project" value="InterPro"/>
</dbReference>
<dbReference type="Proteomes" id="UP000230423">
    <property type="component" value="Unassembled WGS sequence"/>
</dbReference>
<reference evidence="5 6" key="1">
    <citation type="submission" date="2015-09" db="EMBL/GenBank/DDBJ databases">
        <title>Draft genome of the parasitic nematode Teladorsagia circumcincta isolate WARC Sus (inbred).</title>
        <authorList>
            <person name="Mitreva M."/>
        </authorList>
    </citation>
    <scope>NUCLEOTIDE SEQUENCE [LARGE SCALE GENOMIC DNA]</scope>
    <source>
        <strain evidence="5 6">S</strain>
    </source>
</reference>
<accession>A0A2G9USU7</accession>
<gene>
    <name evidence="5" type="ORF">TELCIR_04696</name>
</gene>
<feature type="compositionally biased region" description="Polar residues" evidence="3">
    <location>
        <begin position="359"/>
        <end position="374"/>
    </location>
</feature>